<reference evidence="1 2" key="1">
    <citation type="journal article" date="2005" name="Arch. Microbiol.">
        <title>The genome sequence of an anaerobic aromatic-degrading denitrifying bacterium, strain EbN1.</title>
        <authorList>
            <person name="Rabus R."/>
            <person name="Kube M."/>
            <person name="Heider J."/>
            <person name="Beck A."/>
            <person name="Heitmann K."/>
            <person name="Widdel F."/>
            <person name="Reinhardt R."/>
        </authorList>
    </citation>
    <scope>NUCLEOTIDE SEQUENCE [LARGE SCALE GENOMIC DNA]</scope>
    <source>
        <strain evidence="1 2">EbN1</strain>
    </source>
</reference>
<dbReference type="eggNOG" id="ENOG5032WJH">
    <property type="taxonomic scope" value="Bacteria"/>
</dbReference>
<dbReference type="Proteomes" id="UP000006552">
    <property type="component" value="Chromosome"/>
</dbReference>
<proteinExistence type="predicted"/>
<gene>
    <name evidence="1" type="ORF">ebA2272</name>
</gene>
<accession>Q5P5N3</accession>
<keyword evidence="2" id="KW-1185">Reference proteome</keyword>
<dbReference type="KEGG" id="eba:ebA2272"/>
<dbReference type="RefSeq" id="WP_011237099.1">
    <property type="nucleotide sequence ID" value="NC_006513.1"/>
</dbReference>
<dbReference type="STRING" id="76114.ebA2272"/>
<dbReference type="AlphaFoldDB" id="Q5P5N3"/>
<dbReference type="HOGENOM" id="CLU_168045_0_0_4"/>
<protein>
    <submittedName>
        <fullName evidence="1">Uncharacterized protein</fullName>
    </submittedName>
</protein>
<evidence type="ECO:0000313" key="2">
    <source>
        <dbReference type="Proteomes" id="UP000006552"/>
    </source>
</evidence>
<dbReference type="EMBL" id="CR555306">
    <property type="protein sequence ID" value="CAI07379.1"/>
    <property type="molecule type" value="Genomic_DNA"/>
</dbReference>
<evidence type="ECO:0000313" key="1">
    <source>
        <dbReference type="EMBL" id="CAI07379.1"/>
    </source>
</evidence>
<organism evidence="1 2">
    <name type="scientific">Aromatoleum aromaticum (strain DSM 19018 / LMG 30748 / EbN1)</name>
    <name type="common">Azoarcus sp. (strain EbN1)</name>
    <dbReference type="NCBI Taxonomy" id="76114"/>
    <lineage>
        <taxon>Bacteria</taxon>
        <taxon>Pseudomonadati</taxon>
        <taxon>Pseudomonadota</taxon>
        <taxon>Betaproteobacteria</taxon>
        <taxon>Rhodocyclales</taxon>
        <taxon>Rhodocyclaceae</taxon>
        <taxon>Aromatoleum</taxon>
    </lineage>
</organism>
<sequence>MSGFEHFERDAIELEREILKRGILLGLDWADAAAMRRLAREALEGGAEHTNALLRDPDPQLKARGELFAFGVLMLRTMAESAETGLHTHGGPAWKAFGRALIEESGRGPLSG</sequence>
<name>Q5P5N3_AROAE</name>
<dbReference type="OrthoDB" id="9156933at2"/>